<evidence type="ECO:0000313" key="6">
    <source>
        <dbReference type="EMBL" id="KRG17774.1"/>
    </source>
</evidence>
<dbReference type="InterPro" id="IPR033753">
    <property type="entry name" value="GCV_H/Fam206"/>
</dbReference>
<reference evidence="7" key="3">
    <citation type="submission" date="2021-06" db="EMBL/GenBank/DDBJ databases">
        <title>Genomic Description and Analysis of Intracellular Bacteria, Candidatus Berkiella cookevillensis and Candidatus Berkiella aquae.</title>
        <authorList>
            <person name="Kidane D.T."/>
            <person name="Mehari Y.T."/>
            <person name="Rice F.C."/>
            <person name="Arivett B.A."/>
            <person name="Farone A.L."/>
            <person name="Berk S.G."/>
            <person name="Farone M.B."/>
        </authorList>
    </citation>
    <scope>NUCLEOTIDE SEQUENCE</scope>
    <source>
        <strain evidence="7">CC99</strain>
    </source>
</reference>
<dbReference type="InterPro" id="IPR011053">
    <property type="entry name" value="Single_hybrid_motif"/>
</dbReference>
<dbReference type="STRING" id="437022.CC99x_02069"/>
<dbReference type="PROSITE" id="PS50968">
    <property type="entry name" value="BIOTINYL_LIPOYL"/>
    <property type="match status" value="1"/>
</dbReference>
<comment type="subunit">
    <text evidence="3">The glycine cleavage system is composed of four proteins: P, T, L and H.</text>
</comment>
<keyword evidence="8" id="KW-1185">Reference proteome</keyword>
<dbReference type="PANTHER" id="PTHR11715">
    <property type="entry name" value="GLYCINE CLEAVAGE SYSTEM H PROTEIN"/>
    <property type="match status" value="1"/>
</dbReference>
<dbReference type="InterPro" id="IPR017453">
    <property type="entry name" value="GCV_H_sub"/>
</dbReference>
<comment type="caution">
    <text evidence="6">The sequence shown here is derived from an EMBL/GenBank/DDBJ whole genome shotgun (WGS) entry which is preliminary data.</text>
</comment>
<dbReference type="PROSITE" id="PS00189">
    <property type="entry name" value="LIPOYL"/>
    <property type="match status" value="1"/>
</dbReference>
<dbReference type="PATRIC" id="fig|1590042.3.peg.2115"/>
<dbReference type="GO" id="GO:0009249">
    <property type="term" value="P:protein lipoylation"/>
    <property type="evidence" value="ECO:0007669"/>
    <property type="project" value="TreeGrafter"/>
</dbReference>
<feature type="domain" description="Lipoyl-binding" evidence="5">
    <location>
        <begin position="24"/>
        <end position="106"/>
    </location>
</feature>
<proteinExistence type="inferred from homology"/>
<dbReference type="GO" id="GO:0005829">
    <property type="term" value="C:cytosol"/>
    <property type="evidence" value="ECO:0007669"/>
    <property type="project" value="TreeGrafter"/>
</dbReference>
<dbReference type="CDD" id="cd06848">
    <property type="entry name" value="GCS_H"/>
    <property type="match status" value="1"/>
</dbReference>
<evidence type="ECO:0000259" key="5">
    <source>
        <dbReference type="PROSITE" id="PS50968"/>
    </source>
</evidence>
<sequence>MSNIPKDLKYTTSHEWAMQSSATEIIIGVTDHAQALLGDIVFVELPEVGRILKKGEEFGVIESVKAASDLYAPLSGEVIAVNESLASKPELVNQNAYQDGWMLKIKPSDLSEWTELLNAQSYHDNIETAVKE</sequence>
<comment type="function">
    <text evidence="3">The glycine cleavage system catalyzes the degradation of glycine. The H protein shuttles the methylamine group of glycine from the P protein to the T protein.</text>
</comment>
<evidence type="ECO:0000256" key="4">
    <source>
        <dbReference type="PIRSR" id="PIRSR617453-50"/>
    </source>
</evidence>
<keyword evidence="2 3" id="KW-0450">Lipoyl</keyword>
<dbReference type="NCBIfam" id="TIGR00527">
    <property type="entry name" value="gcvH"/>
    <property type="match status" value="1"/>
</dbReference>
<dbReference type="Gene3D" id="2.40.50.100">
    <property type="match status" value="1"/>
</dbReference>
<dbReference type="InterPro" id="IPR002930">
    <property type="entry name" value="GCV_H"/>
</dbReference>
<dbReference type="AlphaFoldDB" id="A0A0Q9YLG5"/>
<dbReference type="Proteomes" id="UP000051494">
    <property type="component" value="Unassembled WGS sequence"/>
</dbReference>
<dbReference type="OrthoDB" id="9796712at2"/>
<feature type="modified residue" description="N6-lipoyllysine" evidence="3 4">
    <location>
        <position position="65"/>
    </location>
</feature>
<evidence type="ECO:0000313" key="7">
    <source>
        <dbReference type="EMBL" id="MCS5709558.1"/>
    </source>
</evidence>
<dbReference type="InterPro" id="IPR003016">
    <property type="entry name" value="2-oxoA_DH_lipoyl-BS"/>
</dbReference>
<evidence type="ECO:0000256" key="2">
    <source>
        <dbReference type="ARBA" id="ARBA00022823"/>
    </source>
</evidence>
<evidence type="ECO:0000313" key="8">
    <source>
        <dbReference type="Proteomes" id="UP000051494"/>
    </source>
</evidence>
<dbReference type="SUPFAM" id="SSF51230">
    <property type="entry name" value="Single hybrid motif"/>
    <property type="match status" value="1"/>
</dbReference>
<evidence type="ECO:0000256" key="3">
    <source>
        <dbReference type="HAMAP-Rule" id="MF_00272"/>
    </source>
</evidence>
<organism evidence="6">
    <name type="scientific">Candidatus Berkiella cookevillensis</name>
    <dbReference type="NCBI Taxonomy" id="437022"/>
    <lineage>
        <taxon>Bacteria</taxon>
        <taxon>Pseudomonadati</taxon>
        <taxon>Pseudomonadota</taxon>
        <taxon>Gammaproteobacteria</taxon>
        <taxon>Candidatus Berkiellales</taxon>
        <taxon>Candidatus Berkiellaceae</taxon>
        <taxon>Candidatus Berkiella</taxon>
    </lineage>
</organism>
<reference evidence="7" key="2">
    <citation type="journal article" date="2016" name="Genome Announc.">
        <title>Draft Genome Sequences of Two Novel Amoeba-Resistant Intranuclear Bacteria, 'Candidatus Berkiella cookevillensis' and 'Candidatus Berkiella aquae'.</title>
        <authorList>
            <person name="Mehari Y.T."/>
            <person name="Arivett B.A."/>
            <person name="Farone A.L."/>
            <person name="Gunderson J.H."/>
            <person name="Farone M.B."/>
        </authorList>
    </citation>
    <scope>NUCLEOTIDE SEQUENCE</scope>
    <source>
        <strain evidence="7">CC99</strain>
    </source>
</reference>
<dbReference type="RefSeq" id="WP_057625170.1">
    <property type="nucleotide sequence ID" value="NZ_LKHV02000001.1"/>
</dbReference>
<comment type="cofactor">
    <cofactor evidence="3">
        <name>(R)-lipoate</name>
        <dbReference type="ChEBI" id="CHEBI:83088"/>
    </cofactor>
    <text evidence="3">Binds 1 lipoyl cofactor covalently.</text>
</comment>
<dbReference type="GO" id="GO:0019464">
    <property type="term" value="P:glycine decarboxylation via glycine cleavage system"/>
    <property type="evidence" value="ECO:0007669"/>
    <property type="project" value="UniProtKB-UniRule"/>
</dbReference>
<dbReference type="EMBL" id="LKHV02000001">
    <property type="protein sequence ID" value="MCS5709558.1"/>
    <property type="molecule type" value="Genomic_DNA"/>
</dbReference>
<dbReference type="Pfam" id="PF01597">
    <property type="entry name" value="GCV_H"/>
    <property type="match status" value="1"/>
</dbReference>
<dbReference type="NCBIfam" id="NF002270">
    <property type="entry name" value="PRK01202.1"/>
    <property type="match status" value="1"/>
</dbReference>
<dbReference type="HAMAP" id="MF_00272">
    <property type="entry name" value="GcvH"/>
    <property type="match status" value="1"/>
</dbReference>
<name>A0A0Q9YLG5_9GAMM</name>
<accession>A0A0Q9YLG5</accession>
<reference evidence="6" key="1">
    <citation type="submission" date="2015-09" db="EMBL/GenBank/DDBJ databases">
        <title>Draft Genome Sequences of Two Novel Amoeba-resistant Intranuclear Bacteria, Candidatus Berkiella cookevillensis and Candidatus Berkiella aquae.</title>
        <authorList>
            <person name="Mehari Y.T."/>
            <person name="Arivett B.A."/>
            <person name="Farone A.L."/>
            <person name="Gunderson J.H."/>
            <person name="Farone M.B."/>
        </authorList>
    </citation>
    <scope>NUCLEOTIDE SEQUENCE [LARGE SCALE GENOMIC DNA]</scope>
    <source>
        <strain evidence="6">CC99</strain>
    </source>
</reference>
<dbReference type="GO" id="GO:0005960">
    <property type="term" value="C:glycine cleavage complex"/>
    <property type="evidence" value="ECO:0007669"/>
    <property type="project" value="InterPro"/>
</dbReference>
<gene>
    <name evidence="3 6" type="primary">gcvH</name>
    <name evidence="7" type="ORF">CC99x_011690</name>
    <name evidence="6" type="ORF">CC99x_02069</name>
</gene>
<protein>
    <recommendedName>
        <fullName evidence="3">Glycine cleavage system H protein</fullName>
    </recommendedName>
</protein>
<dbReference type="EMBL" id="LKHV01000012">
    <property type="protein sequence ID" value="KRG17774.1"/>
    <property type="molecule type" value="Genomic_DNA"/>
</dbReference>
<dbReference type="PANTHER" id="PTHR11715:SF3">
    <property type="entry name" value="GLYCINE CLEAVAGE SYSTEM H PROTEIN-RELATED"/>
    <property type="match status" value="1"/>
</dbReference>
<comment type="similarity">
    <text evidence="1 3">Belongs to the GcvH family.</text>
</comment>
<dbReference type="InterPro" id="IPR000089">
    <property type="entry name" value="Biotin_lipoyl"/>
</dbReference>
<evidence type="ECO:0000256" key="1">
    <source>
        <dbReference type="ARBA" id="ARBA00009249"/>
    </source>
</evidence>